<keyword evidence="8" id="KW-1185">Reference proteome</keyword>
<protein>
    <submittedName>
        <fullName evidence="7">Uncharacterized membrane protein YkvA (DUF1232 family)</fullName>
    </submittedName>
</protein>
<dbReference type="InterPro" id="IPR010652">
    <property type="entry name" value="DUF1232"/>
</dbReference>
<evidence type="ECO:0000256" key="5">
    <source>
        <dbReference type="SAM" id="Phobius"/>
    </source>
</evidence>
<comment type="caution">
    <text evidence="7">The sequence shown here is derived from an EMBL/GenBank/DDBJ whole genome shotgun (WGS) entry which is preliminary data.</text>
</comment>
<dbReference type="Pfam" id="PF06803">
    <property type="entry name" value="DUF1232"/>
    <property type="match status" value="1"/>
</dbReference>
<reference evidence="7 8" key="1">
    <citation type="submission" date="2023-07" db="EMBL/GenBank/DDBJ databases">
        <title>Genomic Encyclopedia of Type Strains, Phase IV (KMG-IV): sequencing the most valuable type-strain genomes for metagenomic binning, comparative biology and taxonomic classification.</title>
        <authorList>
            <person name="Goeker M."/>
        </authorList>
    </citation>
    <scope>NUCLEOTIDE SEQUENCE [LARGE SCALE GENOMIC DNA]</scope>
    <source>
        <strain evidence="7 8">DSM 22616</strain>
    </source>
</reference>
<evidence type="ECO:0000256" key="3">
    <source>
        <dbReference type="ARBA" id="ARBA00022989"/>
    </source>
</evidence>
<organism evidence="7 8">
    <name type="scientific">Peptoniphilus koenoeneniae</name>
    <dbReference type="NCBI Taxonomy" id="507751"/>
    <lineage>
        <taxon>Bacteria</taxon>
        <taxon>Bacillati</taxon>
        <taxon>Bacillota</taxon>
        <taxon>Tissierellia</taxon>
        <taxon>Tissierellales</taxon>
        <taxon>Peptoniphilaceae</taxon>
        <taxon>Peptoniphilus</taxon>
    </lineage>
</organism>
<keyword evidence="2 5" id="KW-0812">Transmembrane</keyword>
<comment type="subcellular location">
    <subcellularLocation>
        <location evidence="1">Endomembrane system</location>
        <topology evidence="1">Multi-pass membrane protein</topology>
    </subcellularLocation>
</comment>
<feature type="transmembrane region" description="Helical" evidence="5">
    <location>
        <begin position="71"/>
        <end position="86"/>
    </location>
</feature>
<evidence type="ECO:0000256" key="4">
    <source>
        <dbReference type="ARBA" id="ARBA00023136"/>
    </source>
</evidence>
<name>A0ABU0AT55_9FIRM</name>
<proteinExistence type="predicted"/>
<keyword evidence="4 5" id="KW-0472">Membrane</keyword>
<dbReference type="EMBL" id="JAUSTN010000001">
    <property type="protein sequence ID" value="MDQ0274200.1"/>
    <property type="molecule type" value="Genomic_DNA"/>
</dbReference>
<accession>A0ABU0AT55</accession>
<keyword evidence="3 5" id="KW-1133">Transmembrane helix</keyword>
<evidence type="ECO:0000313" key="8">
    <source>
        <dbReference type="Proteomes" id="UP001236559"/>
    </source>
</evidence>
<dbReference type="RefSeq" id="WP_023056267.1">
    <property type="nucleotide sequence ID" value="NZ_JAUSTN010000001.1"/>
</dbReference>
<evidence type="ECO:0000256" key="1">
    <source>
        <dbReference type="ARBA" id="ARBA00004127"/>
    </source>
</evidence>
<evidence type="ECO:0000256" key="2">
    <source>
        <dbReference type="ARBA" id="ARBA00022692"/>
    </source>
</evidence>
<sequence>MKLAERLLKGLNNSSEKILKDSSRLNKLYKLALKKFDKLGLSEFTLQNLKTMISMAQDFINGNYRAYNRKNIILIISGLLYLVNPFDLIPDFLIGIGFLDDIYVMKFIIKKITKEIDRYNAWKNIK</sequence>
<gene>
    <name evidence="7" type="ORF">J2S72_000196</name>
</gene>
<feature type="domain" description="DUF1232" evidence="6">
    <location>
        <begin position="72"/>
        <end position="105"/>
    </location>
</feature>
<evidence type="ECO:0000259" key="6">
    <source>
        <dbReference type="Pfam" id="PF06803"/>
    </source>
</evidence>
<dbReference type="Proteomes" id="UP001236559">
    <property type="component" value="Unassembled WGS sequence"/>
</dbReference>
<evidence type="ECO:0000313" key="7">
    <source>
        <dbReference type="EMBL" id="MDQ0274200.1"/>
    </source>
</evidence>